<dbReference type="Gene3D" id="6.10.140.2220">
    <property type="match status" value="1"/>
</dbReference>
<gene>
    <name evidence="3 4 5" type="primary">LOC107273754</name>
</gene>
<name>A0AAJ7FTQ6_CEPCN</name>
<dbReference type="KEGG" id="ccin:107273754"/>
<dbReference type="CDD" id="cd20071">
    <property type="entry name" value="SET_SMYD"/>
    <property type="match status" value="1"/>
</dbReference>
<accession>A0AAJ7FTQ6</accession>
<dbReference type="Pfam" id="PF00856">
    <property type="entry name" value="SET"/>
    <property type="match status" value="1"/>
</dbReference>
<dbReference type="AlphaFoldDB" id="A0AAJ7FTQ6"/>
<dbReference type="PROSITE" id="PS50280">
    <property type="entry name" value="SET"/>
    <property type="match status" value="1"/>
</dbReference>
<proteinExistence type="predicted"/>
<evidence type="ECO:0000313" key="2">
    <source>
        <dbReference type="Proteomes" id="UP000694920"/>
    </source>
</evidence>
<dbReference type="Gene3D" id="1.10.220.160">
    <property type="match status" value="1"/>
</dbReference>
<dbReference type="RefSeq" id="XP_015607742.1">
    <property type="nucleotide sequence ID" value="XM_015752256.2"/>
</dbReference>
<dbReference type="InterPro" id="IPR001214">
    <property type="entry name" value="SET_dom"/>
</dbReference>
<evidence type="ECO:0000313" key="4">
    <source>
        <dbReference type="RefSeq" id="XP_015607742.1"/>
    </source>
</evidence>
<dbReference type="Gene3D" id="2.170.270.10">
    <property type="entry name" value="SET domain"/>
    <property type="match status" value="1"/>
</dbReference>
<dbReference type="SUPFAM" id="SSF82199">
    <property type="entry name" value="SET domain"/>
    <property type="match status" value="1"/>
</dbReference>
<evidence type="ECO:0000313" key="5">
    <source>
        <dbReference type="RefSeq" id="XP_024946859.1"/>
    </source>
</evidence>
<reference evidence="3 4" key="1">
    <citation type="submission" date="2025-04" db="UniProtKB">
        <authorList>
            <consortium name="RefSeq"/>
        </authorList>
    </citation>
    <scope>IDENTIFICATION</scope>
</reference>
<dbReference type="InterPro" id="IPR046341">
    <property type="entry name" value="SET_dom_sf"/>
</dbReference>
<keyword evidence="2" id="KW-1185">Reference proteome</keyword>
<sequence length="486" mass="55027">MTLSPEVVERLLHRHLEFHGLGNNEQSQSWTIKKSSLGGRGMFATRKIDQGELIFVDAALVVGPRRYSKYLPMCVGCYKSSCPLFPCDRECGLPVCSKECEDSPIHVECSALGKWGTTCGSMWSSDILQAVLPIRALSLPQEQKDLVYALECHEGPRHGMEVDLLIKNVRNTISSEDEAFMRRVCGSCDTNSFETAVLVANDSKEKFSMTSLRGLYPMGAMQNHSCVPNTRHHFDNSQKLFVSAARPIDQGEELTMTYTELLWDTTIRRQLLVETKHFLCSCQRCSDPLEFGSLLGALKCANQECSGILLPDDSLNMTTAWTCRECGLSMTNRQIKSIHSALASIIQDITKRSPRRILRFLLKELPVLVPKMNYVVIDLKFTIVSYFGRTDNISWKDLTDQELEIKREYCKDLIHTLDILGCGDCKKKGLILYELYCTNLEIHKRSMASRIPEKYKSILRKSIEILQNDLTVPNDYEANCQSLSSF</sequence>
<dbReference type="GO" id="GO:0008757">
    <property type="term" value="F:S-adenosylmethionine-dependent methyltransferase activity"/>
    <property type="evidence" value="ECO:0007669"/>
    <property type="project" value="UniProtKB-ARBA"/>
</dbReference>
<dbReference type="RefSeq" id="XP_015607741.1">
    <property type="nucleotide sequence ID" value="XM_015752255.2"/>
</dbReference>
<dbReference type="Proteomes" id="UP000694920">
    <property type="component" value="Unplaced"/>
</dbReference>
<dbReference type="GO" id="GO:0008276">
    <property type="term" value="F:protein methyltransferase activity"/>
    <property type="evidence" value="ECO:0007669"/>
    <property type="project" value="UniProtKB-ARBA"/>
</dbReference>
<dbReference type="GeneID" id="107273754"/>
<evidence type="ECO:0000313" key="3">
    <source>
        <dbReference type="RefSeq" id="XP_015607741.1"/>
    </source>
</evidence>
<protein>
    <submittedName>
        <fullName evidence="3 4">Protein msta-like</fullName>
    </submittedName>
</protein>
<feature type="domain" description="SET" evidence="1">
    <location>
        <begin position="28"/>
        <end position="259"/>
    </location>
</feature>
<dbReference type="SMART" id="SM00317">
    <property type="entry name" value="SET"/>
    <property type="match status" value="1"/>
</dbReference>
<dbReference type="InterPro" id="IPR053010">
    <property type="entry name" value="SET_SmydA-8"/>
</dbReference>
<evidence type="ECO:0000259" key="1">
    <source>
        <dbReference type="PROSITE" id="PS50280"/>
    </source>
</evidence>
<dbReference type="PANTHER" id="PTHR46455">
    <property type="entry name" value="SET AND MYND DOMAIN CONTAINING, ARTHROPOD-SPECIFIC, MEMBER 4, ISOFORM A"/>
    <property type="match status" value="1"/>
</dbReference>
<dbReference type="PANTHER" id="PTHR46455:SF3">
    <property type="entry name" value="SET AND MYND DOMAIN CONTAINING, ARTHROPOD-SPECIFIC, MEMBER 9, ISOFORM A-RELATED"/>
    <property type="match status" value="1"/>
</dbReference>
<dbReference type="GO" id="GO:0008170">
    <property type="term" value="F:N-methyltransferase activity"/>
    <property type="evidence" value="ECO:0007669"/>
    <property type="project" value="UniProtKB-ARBA"/>
</dbReference>
<dbReference type="RefSeq" id="XP_024946859.1">
    <property type="nucleotide sequence ID" value="XM_025091091.1"/>
</dbReference>
<organism evidence="2 4">
    <name type="scientific">Cephus cinctus</name>
    <name type="common">Wheat stem sawfly</name>
    <dbReference type="NCBI Taxonomy" id="211228"/>
    <lineage>
        <taxon>Eukaryota</taxon>
        <taxon>Metazoa</taxon>
        <taxon>Ecdysozoa</taxon>
        <taxon>Arthropoda</taxon>
        <taxon>Hexapoda</taxon>
        <taxon>Insecta</taxon>
        <taxon>Pterygota</taxon>
        <taxon>Neoptera</taxon>
        <taxon>Endopterygota</taxon>
        <taxon>Hymenoptera</taxon>
        <taxon>Cephoidea</taxon>
        <taxon>Cephidae</taxon>
        <taxon>Cephus</taxon>
    </lineage>
</organism>